<keyword evidence="4 6" id="KW-0333">Golgi apparatus</keyword>
<dbReference type="InterPro" id="IPR001612">
    <property type="entry name" value="Caveolin"/>
</dbReference>
<accession>A0A9D4ND71</accession>
<comment type="subcellular location">
    <subcellularLocation>
        <location evidence="1 6">Cell membrane</location>
        <topology evidence="1 6">Peripheral membrane protein</topology>
    </subcellularLocation>
    <subcellularLocation>
        <location evidence="6">Golgi apparatus membrane</location>
        <topology evidence="6">Peripheral membrane protein</topology>
    </subcellularLocation>
    <subcellularLocation>
        <location evidence="6">Membrane</location>
        <location evidence="6">Caveola</location>
        <topology evidence="6">Peripheral membrane protein</topology>
    </subcellularLocation>
</comment>
<comment type="function">
    <text evidence="6">May act as a scaffolding protein within caveolar membranes. Interacts directly with G-protein alpha subunits and can functionally regulate their activity.</text>
</comment>
<comment type="caution">
    <text evidence="8">The sequence shown here is derived from an EMBL/GenBank/DDBJ whole genome shotgun (WGS) entry which is preliminary data.</text>
</comment>
<dbReference type="AlphaFoldDB" id="A0A9D4ND71"/>
<gene>
    <name evidence="8" type="ORF">DPMN_016594</name>
</gene>
<sequence length="138" mass="15565">MADQLDMVQRDPNDLNSHIKVRFEDVLGEPDGAHSIDCVWKLAFTCFECGKGLCYKLLTILCGICIALAWGCNFALVAFDHVWCYTPCIRDFSICVGCFQKVYGTIIMCCCWPCLRGMWHDVQQNQGSEVVTRITLAV</sequence>
<dbReference type="EMBL" id="JAIWYP010000001">
    <property type="protein sequence ID" value="KAH3892476.1"/>
    <property type="molecule type" value="Genomic_DNA"/>
</dbReference>
<comment type="similarity">
    <text evidence="2 6">Belongs to the caveolin family.</text>
</comment>
<dbReference type="Pfam" id="PF01146">
    <property type="entry name" value="Caveolin"/>
    <property type="match status" value="1"/>
</dbReference>
<dbReference type="Proteomes" id="UP000828390">
    <property type="component" value="Unassembled WGS sequence"/>
</dbReference>
<evidence type="ECO:0000313" key="8">
    <source>
        <dbReference type="EMBL" id="KAH3892476.1"/>
    </source>
</evidence>
<organism evidence="8 9">
    <name type="scientific">Dreissena polymorpha</name>
    <name type="common">Zebra mussel</name>
    <name type="synonym">Mytilus polymorpha</name>
    <dbReference type="NCBI Taxonomy" id="45954"/>
    <lineage>
        <taxon>Eukaryota</taxon>
        <taxon>Metazoa</taxon>
        <taxon>Spiralia</taxon>
        <taxon>Lophotrochozoa</taxon>
        <taxon>Mollusca</taxon>
        <taxon>Bivalvia</taxon>
        <taxon>Autobranchia</taxon>
        <taxon>Heteroconchia</taxon>
        <taxon>Euheterodonta</taxon>
        <taxon>Imparidentia</taxon>
        <taxon>Neoheterodontei</taxon>
        <taxon>Myida</taxon>
        <taxon>Dreissenoidea</taxon>
        <taxon>Dreissenidae</taxon>
        <taxon>Dreissena</taxon>
    </lineage>
</organism>
<keyword evidence="9" id="KW-1185">Reference proteome</keyword>
<evidence type="ECO:0000256" key="3">
    <source>
        <dbReference type="ARBA" id="ARBA00022475"/>
    </source>
</evidence>
<dbReference type="GO" id="GO:0005901">
    <property type="term" value="C:caveola"/>
    <property type="evidence" value="ECO:0007669"/>
    <property type="project" value="UniProtKB-SubCell"/>
</dbReference>
<reference evidence="8" key="2">
    <citation type="submission" date="2020-11" db="EMBL/GenBank/DDBJ databases">
        <authorList>
            <person name="McCartney M.A."/>
            <person name="Auch B."/>
            <person name="Kono T."/>
            <person name="Mallez S."/>
            <person name="Becker A."/>
            <person name="Gohl D.M."/>
            <person name="Silverstein K.A.T."/>
            <person name="Koren S."/>
            <person name="Bechman K.B."/>
            <person name="Herman A."/>
            <person name="Abrahante J.E."/>
            <person name="Garbe J."/>
        </authorList>
    </citation>
    <scope>NUCLEOTIDE SEQUENCE</scope>
    <source>
        <strain evidence="8">Duluth1</strain>
        <tissue evidence="8">Whole animal</tissue>
    </source>
</reference>
<dbReference type="GO" id="GO:0070836">
    <property type="term" value="P:caveola assembly"/>
    <property type="evidence" value="ECO:0007669"/>
    <property type="project" value="InterPro"/>
</dbReference>
<evidence type="ECO:0000313" key="9">
    <source>
        <dbReference type="Proteomes" id="UP000828390"/>
    </source>
</evidence>
<name>A0A9D4ND71_DREPO</name>
<evidence type="ECO:0000256" key="4">
    <source>
        <dbReference type="ARBA" id="ARBA00023034"/>
    </source>
</evidence>
<evidence type="ECO:0000256" key="7">
    <source>
        <dbReference type="SAM" id="Phobius"/>
    </source>
</evidence>
<evidence type="ECO:0000256" key="2">
    <source>
        <dbReference type="ARBA" id="ARBA00010988"/>
    </source>
</evidence>
<keyword evidence="7" id="KW-1133">Transmembrane helix</keyword>
<proteinExistence type="inferred from homology"/>
<evidence type="ECO:0000256" key="1">
    <source>
        <dbReference type="ARBA" id="ARBA00004202"/>
    </source>
</evidence>
<evidence type="ECO:0000256" key="5">
    <source>
        <dbReference type="ARBA" id="ARBA00023136"/>
    </source>
</evidence>
<feature type="transmembrane region" description="Helical" evidence="7">
    <location>
        <begin position="57"/>
        <end position="79"/>
    </location>
</feature>
<dbReference type="PANTHER" id="PTHR10844">
    <property type="entry name" value="CAVEOLIN"/>
    <property type="match status" value="1"/>
</dbReference>
<protein>
    <recommendedName>
        <fullName evidence="6">Caveolin</fullName>
    </recommendedName>
</protein>
<keyword evidence="3 6" id="KW-1003">Cell membrane</keyword>
<reference evidence="8" key="1">
    <citation type="journal article" date="2019" name="bioRxiv">
        <title>The Genome of the Zebra Mussel, Dreissena polymorpha: A Resource for Invasive Species Research.</title>
        <authorList>
            <person name="McCartney M.A."/>
            <person name="Auch B."/>
            <person name="Kono T."/>
            <person name="Mallez S."/>
            <person name="Zhang Y."/>
            <person name="Obille A."/>
            <person name="Becker A."/>
            <person name="Abrahante J.E."/>
            <person name="Garbe J."/>
            <person name="Badalamenti J.P."/>
            <person name="Herman A."/>
            <person name="Mangelson H."/>
            <person name="Liachko I."/>
            <person name="Sullivan S."/>
            <person name="Sone E.D."/>
            <person name="Koren S."/>
            <person name="Silverstein K.A.T."/>
            <person name="Beckman K.B."/>
            <person name="Gohl D.M."/>
        </authorList>
    </citation>
    <scope>NUCLEOTIDE SEQUENCE</scope>
    <source>
        <strain evidence="8">Duluth1</strain>
        <tissue evidence="8">Whole animal</tissue>
    </source>
</reference>
<dbReference type="PANTHER" id="PTHR10844:SF19">
    <property type="entry name" value="CAVEOLIN-2"/>
    <property type="match status" value="1"/>
</dbReference>
<keyword evidence="7" id="KW-0812">Transmembrane</keyword>
<keyword evidence="5 6" id="KW-0472">Membrane</keyword>
<dbReference type="GO" id="GO:0000139">
    <property type="term" value="C:Golgi membrane"/>
    <property type="evidence" value="ECO:0007669"/>
    <property type="project" value="UniProtKB-SubCell"/>
</dbReference>
<dbReference type="GO" id="GO:0060090">
    <property type="term" value="F:molecular adaptor activity"/>
    <property type="evidence" value="ECO:0007669"/>
    <property type="project" value="TreeGrafter"/>
</dbReference>
<evidence type="ECO:0000256" key="6">
    <source>
        <dbReference type="RuleBase" id="RU000680"/>
    </source>
</evidence>